<keyword evidence="2 5" id="KW-0238">DNA-binding</keyword>
<evidence type="ECO:0000313" key="6">
    <source>
        <dbReference type="Proteomes" id="UP000254428"/>
    </source>
</evidence>
<keyword evidence="3" id="KW-0804">Transcription</keyword>
<dbReference type="SUPFAM" id="SSF46785">
    <property type="entry name" value="Winged helix' DNA-binding domain"/>
    <property type="match status" value="1"/>
</dbReference>
<dbReference type="Pfam" id="PF00392">
    <property type="entry name" value="GntR"/>
    <property type="match status" value="1"/>
</dbReference>
<dbReference type="SUPFAM" id="SSF64288">
    <property type="entry name" value="Chorismate lyase-like"/>
    <property type="match status" value="1"/>
</dbReference>
<dbReference type="FunFam" id="1.10.10.10:FF:000079">
    <property type="entry name" value="GntR family transcriptional regulator"/>
    <property type="match status" value="1"/>
</dbReference>
<dbReference type="InterPro" id="IPR028978">
    <property type="entry name" value="Chorismate_lyase_/UTRA_dom_sf"/>
</dbReference>
<dbReference type="SMART" id="SM00866">
    <property type="entry name" value="UTRA"/>
    <property type="match status" value="1"/>
</dbReference>
<dbReference type="SMART" id="SM00345">
    <property type="entry name" value="HTH_GNTR"/>
    <property type="match status" value="1"/>
</dbReference>
<evidence type="ECO:0000256" key="1">
    <source>
        <dbReference type="ARBA" id="ARBA00023015"/>
    </source>
</evidence>
<sequence length="209" mass="24651">MGHKPLYRQIADRIREQIARGELKPGDALPTESALQTEFGVSRVTVRQALRQLVEQQILESIQGSGTYVKEERVNYDIFQLTSFDEKLSDRHVDTHSEVLIFEVIPADDFLQQQLQITAQDRVWHVKRVRYRKQKPMALEETWMPLALFPDLTWQVMENSKYHFIEEVKKMVIDRSEQEIIPLMPTEEMSRLLNISQTKPILEKYRVDI</sequence>
<dbReference type="AlphaFoldDB" id="A0A376P244"/>
<evidence type="ECO:0000256" key="3">
    <source>
        <dbReference type="ARBA" id="ARBA00023163"/>
    </source>
</evidence>
<dbReference type="GO" id="GO:0003677">
    <property type="term" value="F:DNA binding"/>
    <property type="evidence" value="ECO:0007669"/>
    <property type="project" value="UniProtKB-KW"/>
</dbReference>
<evidence type="ECO:0000259" key="4">
    <source>
        <dbReference type="PROSITE" id="PS50949"/>
    </source>
</evidence>
<reference evidence="5 6" key="1">
    <citation type="submission" date="2018-06" db="EMBL/GenBank/DDBJ databases">
        <authorList>
            <consortium name="Pathogen Informatics"/>
            <person name="Doyle S."/>
        </authorList>
    </citation>
    <scope>NUCLEOTIDE SEQUENCE [LARGE SCALE GENOMIC DNA]</scope>
    <source>
        <strain evidence="5 6">NCTC11341</strain>
    </source>
</reference>
<dbReference type="EMBL" id="UGBT01000002">
    <property type="protein sequence ID" value="STH72608.1"/>
    <property type="molecule type" value="Genomic_DNA"/>
</dbReference>
<dbReference type="Gene3D" id="3.40.1410.10">
    <property type="entry name" value="Chorismate lyase-like"/>
    <property type="match status" value="1"/>
</dbReference>
<feature type="domain" description="HTH gntR-type" evidence="4">
    <location>
        <begin position="4"/>
        <end position="72"/>
    </location>
</feature>
<dbReference type="NCBIfam" id="NF007292">
    <property type="entry name" value="PRK09764.1"/>
    <property type="match status" value="1"/>
</dbReference>
<name>A0A376P244_ECOLX</name>
<accession>A0A376P244</accession>
<dbReference type="InterPro" id="IPR050679">
    <property type="entry name" value="Bact_HTH_transcr_reg"/>
</dbReference>
<dbReference type="InterPro" id="IPR011663">
    <property type="entry name" value="UTRA"/>
</dbReference>
<dbReference type="Gene3D" id="1.10.10.10">
    <property type="entry name" value="Winged helix-like DNA-binding domain superfamily/Winged helix DNA-binding domain"/>
    <property type="match status" value="1"/>
</dbReference>
<gene>
    <name evidence="5" type="primary">mngR</name>
    <name evidence="5" type="ORF">NCTC11341_04288</name>
</gene>
<dbReference type="InterPro" id="IPR036388">
    <property type="entry name" value="WH-like_DNA-bd_sf"/>
</dbReference>
<protein>
    <submittedName>
        <fullName evidence="5">DNA-binding transcriptional repressor MngR</fullName>
    </submittedName>
</protein>
<dbReference type="InterPro" id="IPR000524">
    <property type="entry name" value="Tscrpt_reg_HTH_GntR"/>
</dbReference>
<proteinExistence type="predicted"/>
<dbReference type="PROSITE" id="PS50949">
    <property type="entry name" value="HTH_GNTR"/>
    <property type="match status" value="1"/>
</dbReference>
<dbReference type="PRINTS" id="PR00035">
    <property type="entry name" value="HTHGNTR"/>
</dbReference>
<dbReference type="CDD" id="cd07377">
    <property type="entry name" value="WHTH_GntR"/>
    <property type="match status" value="1"/>
</dbReference>
<dbReference type="PANTHER" id="PTHR44846:SF1">
    <property type="entry name" value="MANNOSYL-D-GLYCERATE TRANSPORT_METABOLISM SYSTEM REPRESSOR MNGR-RELATED"/>
    <property type="match status" value="1"/>
</dbReference>
<evidence type="ECO:0000313" key="5">
    <source>
        <dbReference type="EMBL" id="STH72608.1"/>
    </source>
</evidence>
<dbReference type="Pfam" id="PF07702">
    <property type="entry name" value="UTRA"/>
    <property type="match status" value="1"/>
</dbReference>
<evidence type="ECO:0000256" key="2">
    <source>
        <dbReference type="ARBA" id="ARBA00023125"/>
    </source>
</evidence>
<dbReference type="PANTHER" id="PTHR44846">
    <property type="entry name" value="MANNOSYL-D-GLYCERATE TRANSPORT/METABOLISM SYSTEM REPRESSOR MNGR-RELATED"/>
    <property type="match status" value="1"/>
</dbReference>
<dbReference type="GO" id="GO:0045892">
    <property type="term" value="P:negative regulation of DNA-templated transcription"/>
    <property type="evidence" value="ECO:0007669"/>
    <property type="project" value="TreeGrafter"/>
</dbReference>
<organism evidence="5 6">
    <name type="scientific">Escherichia coli</name>
    <dbReference type="NCBI Taxonomy" id="562"/>
    <lineage>
        <taxon>Bacteria</taxon>
        <taxon>Pseudomonadati</taxon>
        <taxon>Pseudomonadota</taxon>
        <taxon>Gammaproteobacteria</taxon>
        <taxon>Enterobacterales</taxon>
        <taxon>Enterobacteriaceae</taxon>
        <taxon>Escherichia</taxon>
    </lineage>
</organism>
<dbReference type="InterPro" id="IPR036390">
    <property type="entry name" value="WH_DNA-bd_sf"/>
</dbReference>
<dbReference type="GO" id="GO:0003700">
    <property type="term" value="F:DNA-binding transcription factor activity"/>
    <property type="evidence" value="ECO:0007669"/>
    <property type="project" value="InterPro"/>
</dbReference>
<dbReference type="Proteomes" id="UP000254428">
    <property type="component" value="Unassembled WGS sequence"/>
</dbReference>
<keyword evidence="1" id="KW-0805">Transcription regulation</keyword>